<dbReference type="Pfam" id="PF00226">
    <property type="entry name" value="DnaJ"/>
    <property type="match status" value="1"/>
</dbReference>
<dbReference type="RefSeq" id="XP_004030487.1">
    <property type="nucleotide sequence ID" value="XM_004030439.1"/>
</dbReference>
<dbReference type="InterPro" id="IPR008971">
    <property type="entry name" value="HSP40/DnaJ_pept-bd"/>
</dbReference>
<evidence type="ECO:0000313" key="9">
    <source>
        <dbReference type="Proteomes" id="UP000008983"/>
    </source>
</evidence>
<evidence type="ECO:0000313" key="8">
    <source>
        <dbReference type="EMBL" id="EGR29251.1"/>
    </source>
</evidence>
<dbReference type="Pfam" id="PF01556">
    <property type="entry name" value="DnaJ_C"/>
    <property type="match status" value="1"/>
</dbReference>
<dbReference type="eggNOG" id="KOG0712">
    <property type="taxonomic scope" value="Eukaryota"/>
</dbReference>
<feature type="domain" description="J" evidence="6">
    <location>
        <begin position="34"/>
        <end position="98"/>
    </location>
</feature>
<dbReference type="OMA" id="FPDVINP"/>
<dbReference type="GO" id="GO:0030544">
    <property type="term" value="F:Hsp70 protein binding"/>
    <property type="evidence" value="ECO:0007669"/>
    <property type="project" value="InterPro"/>
</dbReference>
<dbReference type="OrthoDB" id="550424at2759"/>
<keyword evidence="9" id="KW-1185">Reference proteome</keyword>
<dbReference type="GO" id="GO:0008270">
    <property type="term" value="F:zinc ion binding"/>
    <property type="evidence" value="ECO:0007669"/>
    <property type="project" value="UniProtKB-KW"/>
</dbReference>
<feature type="domain" description="CR-type" evidence="7">
    <location>
        <begin position="150"/>
        <end position="232"/>
    </location>
</feature>
<accession>G0QZV6</accession>
<dbReference type="AlphaFoldDB" id="G0QZV6"/>
<dbReference type="GeneID" id="14905342"/>
<protein>
    <submittedName>
        <fullName evidence="8">Uncharacterized protein</fullName>
    </submittedName>
</protein>
<dbReference type="PROSITE" id="PS51188">
    <property type="entry name" value="ZF_CR"/>
    <property type="match status" value="1"/>
</dbReference>
<dbReference type="Pfam" id="PF00684">
    <property type="entry name" value="DnaJ_CXXCXGXG"/>
    <property type="match status" value="1"/>
</dbReference>
<dbReference type="Proteomes" id="UP000008983">
    <property type="component" value="Unassembled WGS sequence"/>
</dbReference>
<proteinExistence type="predicted"/>
<dbReference type="PROSITE" id="PS00636">
    <property type="entry name" value="DNAJ_1"/>
    <property type="match status" value="1"/>
</dbReference>
<dbReference type="FunCoup" id="G0QZV6">
    <property type="interactions" value="291"/>
</dbReference>
<dbReference type="Gene3D" id="2.60.260.20">
    <property type="entry name" value="Urease metallochaperone UreE, N-terminal domain"/>
    <property type="match status" value="2"/>
</dbReference>
<dbReference type="PRINTS" id="PR00625">
    <property type="entry name" value="JDOMAIN"/>
</dbReference>
<dbReference type="InterPro" id="IPR036410">
    <property type="entry name" value="HSP_DnaJ_Cys-rich_dom_sf"/>
</dbReference>
<dbReference type="InterPro" id="IPR002939">
    <property type="entry name" value="DnaJ_C"/>
</dbReference>
<evidence type="ECO:0000256" key="2">
    <source>
        <dbReference type="ARBA" id="ARBA00022737"/>
    </source>
</evidence>
<reference evidence="8 9" key="1">
    <citation type="submission" date="2011-07" db="EMBL/GenBank/DDBJ databases">
        <authorList>
            <person name="Coyne R."/>
            <person name="Brami D."/>
            <person name="Johnson J."/>
            <person name="Hostetler J."/>
            <person name="Hannick L."/>
            <person name="Clark T."/>
            <person name="Cassidy-Hanley D."/>
            <person name="Inman J."/>
        </authorList>
    </citation>
    <scope>NUCLEOTIDE SEQUENCE [LARGE SCALE GENOMIC DNA]</scope>
    <source>
        <strain evidence="8 9">G5</strain>
    </source>
</reference>
<evidence type="ECO:0000256" key="4">
    <source>
        <dbReference type="ARBA" id="ARBA00022833"/>
    </source>
</evidence>
<name>G0QZV6_ICHMU</name>
<feature type="zinc finger region" description="CR-type" evidence="5">
    <location>
        <begin position="150"/>
        <end position="232"/>
    </location>
</feature>
<keyword evidence="2" id="KW-0677">Repeat</keyword>
<dbReference type="Gene3D" id="1.10.287.110">
    <property type="entry name" value="DnaJ domain"/>
    <property type="match status" value="1"/>
</dbReference>
<sequence>MFGGGFGGFKFGFDMGQESEESNQQEQKNVDTQELYNILSVDKKADINEIKKAFKKACIKGDYRHPDKGGDPDKFKKLNEAYEILSNPEKRDIYDKYGLEGLKEGGSASGGNPFDLFSNLFGGGGRNQGVRKAKPKQHTIELTLEEVYKGKYVKTSFKRLRTCEKCQGKGGQNAKVCGTCKGQKYVIKMVRLGSNAYSQTQQICEECEGKGDIMKDSDRCKTCNGKKIIENVKELEVPIEPGVPHDYNYKFTGEADEGPGILAGDLYIKILIKKHKIFERVGADLYYNKKITLLEALAGVYYELEHLDGSTLKIASAPGQYIQNNSIKTVKGKGMPFFKDAFTFGNLYIKFQVEFPKFKELKPDFFNQIKNILIVNKKQENLDKNKKHLFLQNYNEADLNSNPKGGSKNIYYLFNININILIFLEKKQQEENGYERKGEGTQVQCNQQ</sequence>
<dbReference type="GO" id="GO:0006457">
    <property type="term" value="P:protein folding"/>
    <property type="evidence" value="ECO:0007669"/>
    <property type="project" value="InterPro"/>
</dbReference>
<dbReference type="SMART" id="SM00271">
    <property type="entry name" value="DnaJ"/>
    <property type="match status" value="1"/>
</dbReference>
<dbReference type="CDD" id="cd10719">
    <property type="entry name" value="DnaJ_zf"/>
    <property type="match status" value="1"/>
</dbReference>
<dbReference type="CDD" id="cd06257">
    <property type="entry name" value="DnaJ"/>
    <property type="match status" value="1"/>
</dbReference>
<dbReference type="CDD" id="cd10747">
    <property type="entry name" value="DnaJ_C"/>
    <property type="match status" value="1"/>
</dbReference>
<evidence type="ECO:0000259" key="7">
    <source>
        <dbReference type="PROSITE" id="PS51188"/>
    </source>
</evidence>
<dbReference type="FunFam" id="2.60.260.20:FF:000003">
    <property type="entry name" value="DnaJ subfamily A member 2"/>
    <property type="match status" value="1"/>
</dbReference>
<dbReference type="GO" id="GO:0051082">
    <property type="term" value="F:unfolded protein binding"/>
    <property type="evidence" value="ECO:0007669"/>
    <property type="project" value="InterPro"/>
</dbReference>
<organism evidence="8 9">
    <name type="scientific">Ichthyophthirius multifiliis</name>
    <name type="common">White spot disease agent</name>
    <name type="synonym">Ich</name>
    <dbReference type="NCBI Taxonomy" id="5932"/>
    <lineage>
        <taxon>Eukaryota</taxon>
        <taxon>Sar</taxon>
        <taxon>Alveolata</taxon>
        <taxon>Ciliophora</taxon>
        <taxon>Intramacronucleata</taxon>
        <taxon>Oligohymenophorea</taxon>
        <taxon>Hymenostomatida</taxon>
        <taxon>Ophryoglenina</taxon>
        <taxon>Ichthyophthirius</taxon>
    </lineage>
</organism>
<dbReference type="SUPFAM" id="SSF49493">
    <property type="entry name" value="HSP40/DnaJ peptide-binding domain"/>
    <property type="match status" value="2"/>
</dbReference>
<keyword evidence="3 5" id="KW-0863">Zinc-finger</keyword>
<evidence type="ECO:0000256" key="1">
    <source>
        <dbReference type="ARBA" id="ARBA00022723"/>
    </source>
</evidence>
<evidence type="ECO:0000256" key="3">
    <source>
        <dbReference type="ARBA" id="ARBA00022771"/>
    </source>
</evidence>
<dbReference type="InterPro" id="IPR001623">
    <property type="entry name" value="DnaJ_domain"/>
</dbReference>
<dbReference type="InterPro" id="IPR018253">
    <property type="entry name" value="DnaJ_domain_CS"/>
</dbReference>
<keyword evidence="4 5" id="KW-0862">Zinc</keyword>
<evidence type="ECO:0000259" key="6">
    <source>
        <dbReference type="PROSITE" id="PS50076"/>
    </source>
</evidence>
<dbReference type="SUPFAM" id="SSF46565">
    <property type="entry name" value="Chaperone J-domain"/>
    <property type="match status" value="1"/>
</dbReference>
<dbReference type="PANTHER" id="PTHR43888">
    <property type="entry name" value="DNAJ-LIKE-2, ISOFORM A-RELATED"/>
    <property type="match status" value="1"/>
</dbReference>
<dbReference type="InterPro" id="IPR036869">
    <property type="entry name" value="J_dom_sf"/>
</dbReference>
<dbReference type="EMBL" id="GL984170">
    <property type="protein sequence ID" value="EGR29251.1"/>
    <property type="molecule type" value="Genomic_DNA"/>
</dbReference>
<dbReference type="InterPro" id="IPR001305">
    <property type="entry name" value="HSP_DnaJ_Cys-rich_dom"/>
</dbReference>
<gene>
    <name evidence="8" type="ORF">IMG5_160080</name>
</gene>
<dbReference type="SUPFAM" id="SSF57938">
    <property type="entry name" value="DnaJ/Hsp40 cysteine-rich domain"/>
    <property type="match status" value="1"/>
</dbReference>
<dbReference type="STRING" id="857967.G0QZV6"/>
<dbReference type="InParanoid" id="G0QZV6"/>
<dbReference type="FunFam" id="2.10.230.10:FF:000001">
    <property type="entry name" value="DnaJ subfamily A member 2"/>
    <property type="match status" value="1"/>
</dbReference>
<dbReference type="InterPro" id="IPR044713">
    <property type="entry name" value="DNJA1/2-like"/>
</dbReference>
<dbReference type="Gene3D" id="2.10.230.10">
    <property type="entry name" value="Heat shock protein DnaJ, cysteine-rich domain"/>
    <property type="match status" value="1"/>
</dbReference>
<dbReference type="PROSITE" id="PS50076">
    <property type="entry name" value="DNAJ_2"/>
    <property type="match status" value="1"/>
</dbReference>
<keyword evidence="1 5" id="KW-0479">Metal-binding</keyword>
<evidence type="ECO:0000256" key="5">
    <source>
        <dbReference type="PROSITE-ProRule" id="PRU00546"/>
    </source>
</evidence>